<protein>
    <submittedName>
        <fullName evidence="3">DUF1622 domain-containing protein</fullName>
    </submittedName>
</protein>
<evidence type="ECO:0000313" key="3">
    <source>
        <dbReference type="EMBL" id="QQP89776.1"/>
    </source>
</evidence>
<dbReference type="PANTHER" id="PTHR38468">
    <property type="entry name" value="SLL0939 PROTEIN"/>
    <property type="match status" value="1"/>
</dbReference>
<proteinExistence type="predicted"/>
<feature type="signal peptide" evidence="2">
    <location>
        <begin position="1"/>
        <end position="19"/>
    </location>
</feature>
<sequence length="161" mass="16994">MLAACLLLYSLFGASAAHAQEVGGFLSESRGTIVHIAELVTSGIEAVGIAVIVLGATIATALFIRDGFGAAGWNDAYERYRANLGRGILIGLELLVAADIIATVAAPLDFSTVGALGVIVLIRTFLSFSLEVEIKGRWPWQESRIRERGTDQGGKAGMTQM</sequence>
<accession>A0ABX7B9M0</accession>
<dbReference type="InterPro" id="IPR012427">
    <property type="entry name" value="DUF1622"/>
</dbReference>
<feature type="transmembrane region" description="Helical" evidence="1">
    <location>
        <begin position="43"/>
        <end position="64"/>
    </location>
</feature>
<dbReference type="PANTHER" id="PTHR38468:SF1">
    <property type="entry name" value="SLL0939 PROTEIN"/>
    <property type="match status" value="1"/>
</dbReference>
<feature type="transmembrane region" description="Helical" evidence="1">
    <location>
        <begin position="112"/>
        <end position="130"/>
    </location>
</feature>
<organism evidence="3 4">
    <name type="scientific">Skermanella cutis</name>
    <dbReference type="NCBI Taxonomy" id="2775420"/>
    <lineage>
        <taxon>Bacteria</taxon>
        <taxon>Pseudomonadati</taxon>
        <taxon>Pseudomonadota</taxon>
        <taxon>Alphaproteobacteria</taxon>
        <taxon>Rhodospirillales</taxon>
        <taxon>Azospirillaceae</taxon>
        <taxon>Skermanella</taxon>
    </lineage>
</organism>
<feature type="chain" id="PRO_5047034418" evidence="2">
    <location>
        <begin position="20"/>
        <end position="161"/>
    </location>
</feature>
<name>A0ABX7B9M0_9PROT</name>
<evidence type="ECO:0000256" key="1">
    <source>
        <dbReference type="SAM" id="Phobius"/>
    </source>
</evidence>
<feature type="transmembrane region" description="Helical" evidence="1">
    <location>
        <begin position="84"/>
        <end position="106"/>
    </location>
</feature>
<evidence type="ECO:0000256" key="2">
    <source>
        <dbReference type="SAM" id="SignalP"/>
    </source>
</evidence>
<dbReference type="EMBL" id="CP067420">
    <property type="protein sequence ID" value="QQP89776.1"/>
    <property type="molecule type" value="Genomic_DNA"/>
</dbReference>
<keyword evidence="1" id="KW-0812">Transmembrane</keyword>
<evidence type="ECO:0000313" key="4">
    <source>
        <dbReference type="Proteomes" id="UP000595197"/>
    </source>
</evidence>
<keyword evidence="2" id="KW-0732">Signal</keyword>
<reference evidence="3" key="1">
    <citation type="submission" date="2021-02" db="EMBL/GenBank/DDBJ databases">
        <title>Skermanella TT6 skin isolate.</title>
        <authorList>
            <person name="Lee K."/>
            <person name="Ganzorig M."/>
        </authorList>
    </citation>
    <scope>NUCLEOTIDE SEQUENCE</scope>
    <source>
        <strain evidence="3">TT6</strain>
    </source>
</reference>
<gene>
    <name evidence="3" type="ORF">IGS68_00335</name>
</gene>
<dbReference type="RefSeq" id="WP_201076436.1">
    <property type="nucleotide sequence ID" value="NZ_CP067420.1"/>
</dbReference>
<keyword evidence="1" id="KW-1133">Transmembrane helix</keyword>
<dbReference type="Pfam" id="PF07784">
    <property type="entry name" value="DUF1622"/>
    <property type="match status" value="1"/>
</dbReference>
<dbReference type="Proteomes" id="UP000595197">
    <property type="component" value="Chromosome"/>
</dbReference>
<keyword evidence="4" id="KW-1185">Reference proteome</keyword>
<keyword evidence="1" id="KW-0472">Membrane</keyword>